<reference evidence="4" key="1">
    <citation type="submission" date="2015-12" db="EMBL/GenBank/DDBJ databases">
        <title>Update maize B73 reference genome by single molecule sequencing technologies.</title>
        <authorList>
            <consortium name="Maize Genome Sequencing Project"/>
            <person name="Ware D."/>
        </authorList>
    </citation>
    <scope>NUCLEOTIDE SEQUENCE [LARGE SCALE GENOMIC DNA]</scope>
    <source>
        <tissue evidence="4">Seedling</tissue>
    </source>
</reference>
<dbReference type="InParanoid" id="A0A1D6ED14"/>
<feature type="signal peptide" evidence="2">
    <location>
        <begin position="1"/>
        <end position="23"/>
    </location>
</feature>
<sequence>MISISCEDLILILLVLGLRSVPARICVKRVVILDFYNFCTGEARFHLADPMAQPEIPAFGDWETTGNTPYTQKFEDARKNKKTGILAQPNDPRRDLEPPRKSPLHPTVYKTNPQDQGPRNPPHRPRPELDNQRHSDRPTHRESAPRRHSNLQREQGSNAGTPRSPYRTAAGSASPMQPNNQSKPKHRSTGMQTPERRASSEGLGQHTPGRSRMKPGGYEPEEVAVPPFGEWDDANAASGEKYTGIFNRVRDDRLSPTSSARQPSTTRSEENKVQQVCKSLSRVKNVLAAYFEKIRTGSRRVLDNFLCCSCDEIPIL</sequence>
<evidence type="ECO:0000256" key="2">
    <source>
        <dbReference type="SAM" id="SignalP"/>
    </source>
</evidence>
<dbReference type="AlphaFoldDB" id="A0A1D6ED14"/>
<feature type="compositionally biased region" description="Polar residues" evidence="1">
    <location>
        <begin position="255"/>
        <end position="266"/>
    </location>
</feature>
<dbReference type="InterPro" id="IPR040387">
    <property type="entry name" value="RIN4/NOI4"/>
</dbReference>
<dbReference type="EMBL" id="CM007648">
    <property type="protein sequence ID" value="ONM18191.1"/>
    <property type="molecule type" value="Genomic_DNA"/>
</dbReference>
<protein>
    <submittedName>
        <fullName evidence="4">RPM1-interacting protein 4</fullName>
    </submittedName>
</protein>
<accession>A0A1D6ED14</accession>
<dbReference type="FunCoup" id="A0A1D6ED14">
    <property type="interactions" value="653"/>
</dbReference>
<feature type="chain" id="PRO_5010803627" evidence="2">
    <location>
        <begin position="24"/>
        <end position="316"/>
    </location>
</feature>
<proteinExistence type="predicted"/>
<organism evidence="4">
    <name type="scientific">Zea mays</name>
    <name type="common">Maize</name>
    <dbReference type="NCBI Taxonomy" id="4577"/>
    <lineage>
        <taxon>Eukaryota</taxon>
        <taxon>Viridiplantae</taxon>
        <taxon>Streptophyta</taxon>
        <taxon>Embryophyta</taxon>
        <taxon>Tracheophyta</taxon>
        <taxon>Spermatophyta</taxon>
        <taxon>Magnoliopsida</taxon>
        <taxon>Liliopsida</taxon>
        <taxon>Poales</taxon>
        <taxon>Poaceae</taxon>
        <taxon>PACMAD clade</taxon>
        <taxon>Panicoideae</taxon>
        <taxon>Andropogonodae</taxon>
        <taxon>Andropogoneae</taxon>
        <taxon>Tripsacinae</taxon>
        <taxon>Zea</taxon>
    </lineage>
</organism>
<feature type="region of interest" description="Disordered" evidence="1">
    <location>
        <begin position="76"/>
        <end position="273"/>
    </location>
</feature>
<feature type="compositionally biased region" description="Basic and acidic residues" evidence="1">
    <location>
        <begin position="125"/>
        <end position="145"/>
    </location>
</feature>
<dbReference type="STRING" id="4577.A0A1D6ED14"/>
<feature type="compositionally biased region" description="Basic and acidic residues" evidence="1">
    <location>
        <begin position="91"/>
        <end position="100"/>
    </location>
</feature>
<dbReference type="ExpressionAtlas" id="A0A1D6ED14">
    <property type="expression patterns" value="baseline and differential"/>
</dbReference>
<dbReference type="Pfam" id="PF05627">
    <property type="entry name" value="AvrRpt-cleavage"/>
    <property type="match status" value="1"/>
</dbReference>
<dbReference type="PANTHER" id="PTHR33159:SF101">
    <property type="entry name" value="OS04G0379600 PROTEIN"/>
    <property type="match status" value="1"/>
</dbReference>
<gene>
    <name evidence="4" type="ORF">ZEAMMB73_Zm00001d004022</name>
</gene>
<evidence type="ECO:0000256" key="1">
    <source>
        <dbReference type="SAM" id="MobiDB-lite"/>
    </source>
</evidence>
<evidence type="ECO:0000313" key="4">
    <source>
        <dbReference type="EMBL" id="ONM18191.1"/>
    </source>
</evidence>
<evidence type="ECO:0000259" key="3">
    <source>
        <dbReference type="Pfam" id="PF05627"/>
    </source>
</evidence>
<feature type="compositionally biased region" description="Polar residues" evidence="1">
    <location>
        <begin position="152"/>
        <end position="161"/>
    </location>
</feature>
<dbReference type="IntAct" id="A0A1D6ED14">
    <property type="interactions" value="1"/>
</dbReference>
<dbReference type="PANTHER" id="PTHR33159">
    <property type="entry name" value="RPM1-INTERACTING PROTEIN 4 (RIN4) FAMILY PROTEIN"/>
    <property type="match status" value="1"/>
</dbReference>
<dbReference type="InterPro" id="IPR008700">
    <property type="entry name" value="TypeIII_avirulence_cleave"/>
</dbReference>
<keyword evidence="2" id="KW-0732">Signal</keyword>
<feature type="domain" description="RIN4 pathogenic type III effector avirulence factor Avr cleavage site" evidence="3">
    <location>
        <begin position="222"/>
        <end position="253"/>
    </location>
</feature>
<name>A0A1D6ED14_MAIZE</name>